<feature type="domain" description="DinB-like" evidence="1">
    <location>
        <begin position="34"/>
        <end position="145"/>
    </location>
</feature>
<dbReference type="EMBL" id="QLMA01000005">
    <property type="protein sequence ID" value="RAJ79989.1"/>
    <property type="molecule type" value="Genomic_DNA"/>
</dbReference>
<comment type="caution">
    <text evidence="2">The sequence shown here is derived from an EMBL/GenBank/DDBJ whole genome shotgun (WGS) entry which is preliminary data.</text>
</comment>
<accession>A0A327VVN6</accession>
<dbReference type="RefSeq" id="WP_111593020.1">
    <property type="nucleotide sequence ID" value="NZ_QLMA01000005.1"/>
</dbReference>
<dbReference type="OrthoDB" id="9814103at2"/>
<evidence type="ECO:0000313" key="2">
    <source>
        <dbReference type="EMBL" id="RAJ79989.1"/>
    </source>
</evidence>
<gene>
    <name evidence="2" type="ORF">CLV59_10595</name>
</gene>
<dbReference type="InterPro" id="IPR024775">
    <property type="entry name" value="DinB-like"/>
</dbReference>
<dbReference type="InterPro" id="IPR034660">
    <property type="entry name" value="DinB/YfiT-like"/>
</dbReference>
<proteinExistence type="predicted"/>
<keyword evidence="3" id="KW-1185">Reference proteome</keyword>
<evidence type="ECO:0000313" key="3">
    <source>
        <dbReference type="Proteomes" id="UP000249819"/>
    </source>
</evidence>
<name>A0A327VVN6_9BACT</name>
<dbReference type="Gene3D" id="1.20.120.450">
    <property type="entry name" value="dinb family like domain"/>
    <property type="match status" value="1"/>
</dbReference>
<reference evidence="2 3" key="1">
    <citation type="submission" date="2018-06" db="EMBL/GenBank/DDBJ databases">
        <title>Genomic Encyclopedia of Archaeal and Bacterial Type Strains, Phase II (KMG-II): from individual species to whole genera.</title>
        <authorList>
            <person name="Goeker M."/>
        </authorList>
    </citation>
    <scope>NUCLEOTIDE SEQUENCE [LARGE SCALE GENOMIC DNA]</scope>
    <source>
        <strain evidence="2 3">DSM 29821</strain>
    </source>
</reference>
<dbReference type="Pfam" id="PF12867">
    <property type="entry name" value="DinB_2"/>
    <property type="match status" value="1"/>
</dbReference>
<protein>
    <recommendedName>
        <fullName evidence="1">DinB-like domain-containing protein</fullName>
    </recommendedName>
</protein>
<dbReference type="Proteomes" id="UP000249819">
    <property type="component" value="Unassembled WGS sequence"/>
</dbReference>
<dbReference type="AlphaFoldDB" id="A0A327VVN6"/>
<dbReference type="SUPFAM" id="SSF109854">
    <property type="entry name" value="DinB/YfiT-like putative metalloenzymes"/>
    <property type="match status" value="1"/>
</dbReference>
<sequence length="152" mass="17827">MSFTKHVANSLESLYNGEPWIGVTFKEHLIRIDADKAVKRFQDSNCIWQIVNHLIYWHQRVERYMHNEAPEQDGDLPDFYLPDNHGPDNWHGTIQRLEHSFTSIVKSVRSFPEAELFDVFPGTDNTAIYYLQGLTDHDSYHLGQIVLLHRYA</sequence>
<evidence type="ECO:0000259" key="1">
    <source>
        <dbReference type="Pfam" id="PF12867"/>
    </source>
</evidence>
<organism evidence="2 3">
    <name type="scientific">Chitinophaga dinghuensis</name>
    <dbReference type="NCBI Taxonomy" id="1539050"/>
    <lineage>
        <taxon>Bacteria</taxon>
        <taxon>Pseudomonadati</taxon>
        <taxon>Bacteroidota</taxon>
        <taxon>Chitinophagia</taxon>
        <taxon>Chitinophagales</taxon>
        <taxon>Chitinophagaceae</taxon>
        <taxon>Chitinophaga</taxon>
    </lineage>
</organism>